<sequence length="46" mass="5046">MTIRDNGAQGRKSRHERSQFGETAASGTRIGMAGFSRREQKPAGPR</sequence>
<proteinExistence type="predicted"/>
<dbReference type="AlphaFoldDB" id="A0A6L6HQT1"/>
<dbReference type="EMBL" id="WMBT01000005">
    <property type="protein sequence ID" value="MTE00789.1"/>
    <property type="molecule type" value="Genomic_DNA"/>
</dbReference>
<reference evidence="2 3" key="1">
    <citation type="submission" date="2019-11" db="EMBL/GenBank/DDBJ databases">
        <authorList>
            <person name="Lang L."/>
        </authorList>
    </citation>
    <scope>NUCLEOTIDE SEQUENCE [LARGE SCALE GENOMIC DNA]</scope>
    <source>
        <strain evidence="2 3">YIM 132242</strain>
    </source>
</reference>
<organism evidence="2 3">
    <name type="scientific">Paracoccus lichenicola</name>
    <dbReference type="NCBI Taxonomy" id="2665644"/>
    <lineage>
        <taxon>Bacteria</taxon>
        <taxon>Pseudomonadati</taxon>
        <taxon>Pseudomonadota</taxon>
        <taxon>Alphaproteobacteria</taxon>
        <taxon>Rhodobacterales</taxon>
        <taxon>Paracoccaceae</taxon>
        <taxon>Paracoccus</taxon>
    </lineage>
</organism>
<feature type="region of interest" description="Disordered" evidence="1">
    <location>
        <begin position="1"/>
        <end position="46"/>
    </location>
</feature>
<feature type="compositionally biased region" description="Basic and acidic residues" evidence="1">
    <location>
        <begin position="36"/>
        <end position="46"/>
    </location>
</feature>
<accession>A0A6L6HQT1</accession>
<evidence type="ECO:0000313" key="3">
    <source>
        <dbReference type="Proteomes" id="UP000481417"/>
    </source>
</evidence>
<protein>
    <submittedName>
        <fullName evidence="2">Uncharacterized protein</fullName>
    </submittedName>
</protein>
<dbReference type="Proteomes" id="UP000481417">
    <property type="component" value="Unassembled WGS sequence"/>
</dbReference>
<comment type="caution">
    <text evidence="2">The sequence shown here is derived from an EMBL/GenBank/DDBJ whole genome shotgun (WGS) entry which is preliminary data.</text>
</comment>
<gene>
    <name evidence="2" type="ORF">GIY56_10850</name>
</gene>
<dbReference type="RefSeq" id="WP_154764853.1">
    <property type="nucleotide sequence ID" value="NZ_WMBT01000005.1"/>
</dbReference>
<keyword evidence="3" id="KW-1185">Reference proteome</keyword>
<evidence type="ECO:0000256" key="1">
    <source>
        <dbReference type="SAM" id="MobiDB-lite"/>
    </source>
</evidence>
<name>A0A6L6HQT1_9RHOB</name>
<evidence type="ECO:0000313" key="2">
    <source>
        <dbReference type="EMBL" id="MTE00789.1"/>
    </source>
</evidence>